<keyword evidence="2" id="KW-0479">Metal-binding</keyword>
<reference evidence="4" key="1">
    <citation type="submission" date="2021-01" db="EMBL/GenBank/DDBJ databases">
        <authorList>
            <person name="Corre E."/>
            <person name="Pelletier E."/>
            <person name="Niang G."/>
            <person name="Scheremetjew M."/>
            <person name="Finn R."/>
            <person name="Kale V."/>
            <person name="Holt S."/>
            <person name="Cochrane G."/>
            <person name="Meng A."/>
            <person name="Brown T."/>
            <person name="Cohen L."/>
        </authorList>
    </citation>
    <scope>NUCLEOTIDE SEQUENCE</scope>
    <source>
        <strain evidence="4">CCAP1064/1</strain>
    </source>
</reference>
<gene>
    <name evidence="4" type="ORF">PINE0816_LOCUS12539</name>
</gene>
<comment type="similarity">
    <text evidence="1">Belongs to the UPF0587 family.</text>
</comment>
<keyword evidence="3" id="KW-0862">Zinc</keyword>
<dbReference type="InterPro" id="IPR008584">
    <property type="entry name" value="CXXC_Zn-binding_euk"/>
</dbReference>
<evidence type="ECO:0000256" key="3">
    <source>
        <dbReference type="ARBA" id="ARBA00022833"/>
    </source>
</evidence>
<dbReference type="PANTHER" id="PTHR12857">
    <property type="entry name" value="CXXC MOTIF CONTAINING ZINC BINDING PROTEIN"/>
    <property type="match status" value="1"/>
</dbReference>
<dbReference type="EMBL" id="HBEL01027193">
    <property type="protein sequence ID" value="CAD8416404.1"/>
    <property type="molecule type" value="Transcribed_RNA"/>
</dbReference>
<dbReference type="AlphaFoldDB" id="A0A7S0GFD5"/>
<protein>
    <submittedName>
        <fullName evidence="4">Uncharacterized protein</fullName>
    </submittedName>
</protein>
<dbReference type="Pfam" id="PF05907">
    <property type="entry name" value="CXXC_Zn-b_euk"/>
    <property type="match status" value="1"/>
</dbReference>
<dbReference type="GO" id="GO:0008270">
    <property type="term" value="F:zinc ion binding"/>
    <property type="evidence" value="ECO:0007669"/>
    <property type="project" value="TreeGrafter"/>
</dbReference>
<evidence type="ECO:0000256" key="2">
    <source>
        <dbReference type="ARBA" id="ARBA00022723"/>
    </source>
</evidence>
<sequence length="192" mass="21230">MVVYVLYAKADLQGVASLKTIQGADLCVSVRNPVYQSEVREKVVIEADELIEQEKNDISMVHDKDIRCEPSHHFSLKWDGEKKRSTIRVIDSTLIEVISKSGKKGKNRNQGNAGASEVREMRSNDSGVFVPLLALDCQGIEPFAFHPMGGEFVVTNKAGDTFDQVDLSEGAWNEFDLATGSTAITNFETKFS</sequence>
<accession>A0A7S0GFD5</accession>
<dbReference type="PANTHER" id="PTHR12857:SF0">
    <property type="entry name" value="CXXC MOTIF CONTAINING ZINC BINDING PROTEIN"/>
    <property type="match status" value="1"/>
</dbReference>
<dbReference type="SUPFAM" id="SSF141678">
    <property type="entry name" value="MAL13P1.257-like"/>
    <property type="match status" value="1"/>
</dbReference>
<proteinExistence type="inferred from homology"/>
<evidence type="ECO:0000256" key="1">
    <source>
        <dbReference type="ARBA" id="ARBA00007818"/>
    </source>
</evidence>
<name>A0A7S0GFD5_9STRA</name>
<evidence type="ECO:0000313" key="4">
    <source>
        <dbReference type="EMBL" id="CAD8416404.1"/>
    </source>
</evidence>
<organism evidence="4">
    <name type="scientific">Proboscia inermis</name>
    <dbReference type="NCBI Taxonomy" id="420281"/>
    <lineage>
        <taxon>Eukaryota</taxon>
        <taxon>Sar</taxon>
        <taxon>Stramenopiles</taxon>
        <taxon>Ochrophyta</taxon>
        <taxon>Bacillariophyta</taxon>
        <taxon>Coscinodiscophyceae</taxon>
        <taxon>Rhizosoleniophycidae</taxon>
        <taxon>Rhizosoleniales</taxon>
        <taxon>Rhizosoleniaceae</taxon>
        <taxon>Proboscia</taxon>
    </lineage>
</organism>